<feature type="domain" description="Aminoglycoside phosphotransferase" evidence="2">
    <location>
        <begin position="101"/>
        <end position="309"/>
    </location>
</feature>
<feature type="region of interest" description="Disordered" evidence="1">
    <location>
        <begin position="418"/>
        <end position="489"/>
    </location>
</feature>
<dbReference type="Gene3D" id="3.90.1200.10">
    <property type="match status" value="1"/>
</dbReference>
<dbReference type="PANTHER" id="PTHR21310">
    <property type="entry name" value="AMINOGLYCOSIDE PHOSPHOTRANSFERASE-RELATED-RELATED"/>
    <property type="match status" value="1"/>
</dbReference>
<evidence type="ECO:0000313" key="4">
    <source>
        <dbReference type="Proteomes" id="UP000799750"/>
    </source>
</evidence>
<dbReference type="Proteomes" id="UP000799750">
    <property type="component" value="Unassembled WGS sequence"/>
</dbReference>
<dbReference type="OrthoDB" id="10003767at2759"/>
<dbReference type="PANTHER" id="PTHR21310:SF15">
    <property type="entry name" value="AMINOGLYCOSIDE PHOSPHOTRANSFERASE DOMAIN-CONTAINING PROTEIN"/>
    <property type="match status" value="1"/>
</dbReference>
<evidence type="ECO:0000313" key="3">
    <source>
        <dbReference type="EMBL" id="KAF2489588.1"/>
    </source>
</evidence>
<keyword evidence="4" id="KW-1185">Reference proteome</keyword>
<protein>
    <recommendedName>
        <fullName evidence="2">Aminoglycoside phosphotransferase domain-containing protein</fullName>
    </recommendedName>
</protein>
<dbReference type="InterPro" id="IPR011009">
    <property type="entry name" value="Kinase-like_dom_sf"/>
</dbReference>
<name>A0A6A6QAU2_9PEZI</name>
<feature type="compositionally biased region" description="Basic and acidic residues" evidence="1">
    <location>
        <begin position="459"/>
        <end position="471"/>
    </location>
</feature>
<dbReference type="AlphaFoldDB" id="A0A6A6QAU2"/>
<dbReference type="InterPro" id="IPR051678">
    <property type="entry name" value="AGP_Transferase"/>
</dbReference>
<dbReference type="InterPro" id="IPR002575">
    <property type="entry name" value="Aminoglycoside_PTrfase"/>
</dbReference>
<dbReference type="SUPFAM" id="SSF56112">
    <property type="entry name" value="Protein kinase-like (PK-like)"/>
    <property type="match status" value="1"/>
</dbReference>
<proteinExistence type="predicted"/>
<organism evidence="3 4">
    <name type="scientific">Lophium mytilinum</name>
    <dbReference type="NCBI Taxonomy" id="390894"/>
    <lineage>
        <taxon>Eukaryota</taxon>
        <taxon>Fungi</taxon>
        <taxon>Dikarya</taxon>
        <taxon>Ascomycota</taxon>
        <taxon>Pezizomycotina</taxon>
        <taxon>Dothideomycetes</taxon>
        <taxon>Pleosporomycetidae</taxon>
        <taxon>Mytilinidiales</taxon>
        <taxon>Mytilinidiaceae</taxon>
        <taxon>Lophium</taxon>
    </lineage>
</organism>
<gene>
    <name evidence="3" type="ORF">BU16DRAFT_597006</name>
</gene>
<accession>A0A6A6QAU2</accession>
<feature type="compositionally biased region" description="Polar residues" evidence="1">
    <location>
        <begin position="422"/>
        <end position="439"/>
    </location>
</feature>
<sequence>MADSNDSTVGFRWNVFSTIPEGMALRTRAEAALGDTNWDALLEYASKLRDGTECKLLTDIGMGANHMIRVIEFDDGKRWVARVHMPYSMYDGSIKMVWDDAKETFDNEVVILNLIRESSNIPVPAIYAHETADTVGVQAPFILMECVEGNVGTDIFDDKTFEAFPDERKDTLFDSVAEVHVGLSTVLLPKIGTVIGRNEDGTYIQGPIYPIGGPFDTATEFFQAWAKNMPFCNLAHMPRLLAKGGRSAEIPASIEAFRAAIQELASKISVCDKGPFPIWHNDCGNNNIIMDDNFAVLGVIDWEMAYAAPWEVFGDYPRFIESVPRAMDSPQFWDESGNPATARGRMDAAHQKQYLAAVIRAEAKRGLTLDNHLHLLSAALQDTKRHAVAKAMWLFDDGKLACYHLVTEEFAQSLLEEPKVSGVSQDVTTASSSVTNPSPTKKKRKPLGAIVNEQPTFARDIKVQETTKSKTPEPTASYSKENTPSSGTD</sequence>
<dbReference type="Pfam" id="PF01636">
    <property type="entry name" value="APH"/>
    <property type="match status" value="1"/>
</dbReference>
<evidence type="ECO:0000259" key="2">
    <source>
        <dbReference type="Pfam" id="PF01636"/>
    </source>
</evidence>
<evidence type="ECO:0000256" key="1">
    <source>
        <dbReference type="SAM" id="MobiDB-lite"/>
    </source>
</evidence>
<dbReference type="EMBL" id="MU004198">
    <property type="protein sequence ID" value="KAF2489588.1"/>
    <property type="molecule type" value="Genomic_DNA"/>
</dbReference>
<feature type="compositionally biased region" description="Polar residues" evidence="1">
    <location>
        <begin position="472"/>
        <end position="489"/>
    </location>
</feature>
<reference evidence="3" key="1">
    <citation type="journal article" date="2020" name="Stud. Mycol.">
        <title>101 Dothideomycetes genomes: a test case for predicting lifestyles and emergence of pathogens.</title>
        <authorList>
            <person name="Haridas S."/>
            <person name="Albert R."/>
            <person name="Binder M."/>
            <person name="Bloem J."/>
            <person name="Labutti K."/>
            <person name="Salamov A."/>
            <person name="Andreopoulos B."/>
            <person name="Baker S."/>
            <person name="Barry K."/>
            <person name="Bills G."/>
            <person name="Bluhm B."/>
            <person name="Cannon C."/>
            <person name="Castanera R."/>
            <person name="Culley D."/>
            <person name="Daum C."/>
            <person name="Ezra D."/>
            <person name="Gonzalez J."/>
            <person name="Henrissat B."/>
            <person name="Kuo A."/>
            <person name="Liang C."/>
            <person name="Lipzen A."/>
            <person name="Lutzoni F."/>
            <person name="Magnuson J."/>
            <person name="Mondo S."/>
            <person name="Nolan M."/>
            <person name="Ohm R."/>
            <person name="Pangilinan J."/>
            <person name="Park H.-J."/>
            <person name="Ramirez L."/>
            <person name="Alfaro M."/>
            <person name="Sun H."/>
            <person name="Tritt A."/>
            <person name="Yoshinaga Y."/>
            <person name="Zwiers L.-H."/>
            <person name="Turgeon B."/>
            <person name="Goodwin S."/>
            <person name="Spatafora J."/>
            <person name="Crous P."/>
            <person name="Grigoriev I."/>
        </authorList>
    </citation>
    <scope>NUCLEOTIDE SEQUENCE</scope>
    <source>
        <strain evidence="3">CBS 269.34</strain>
    </source>
</reference>